<dbReference type="Proteomes" id="UP000228380">
    <property type="component" value="Chromosome 2"/>
</dbReference>
<dbReference type="PROSITE" id="PS51892">
    <property type="entry name" value="SUBTILASE"/>
    <property type="match status" value="1"/>
</dbReference>
<evidence type="ECO:0000256" key="5">
    <source>
        <dbReference type="ARBA" id="ARBA00022825"/>
    </source>
</evidence>
<gene>
    <name evidence="12" type="primary">LOC120104675</name>
</gene>
<evidence type="ECO:0000259" key="10">
    <source>
        <dbReference type="Pfam" id="PF17766"/>
    </source>
</evidence>
<dbReference type="Pfam" id="PF00082">
    <property type="entry name" value="Peptidase_S8"/>
    <property type="match status" value="1"/>
</dbReference>
<dbReference type="InterPro" id="IPR000209">
    <property type="entry name" value="Peptidase_S8/S53_dom"/>
</dbReference>
<dbReference type="FunFam" id="3.30.70.80:FF:000002">
    <property type="entry name" value="Subtilisin-like protease SBT5.3"/>
    <property type="match status" value="1"/>
</dbReference>
<dbReference type="OrthoDB" id="206201at2759"/>
<dbReference type="GO" id="GO:0006508">
    <property type="term" value="P:proteolysis"/>
    <property type="evidence" value="ECO:0007669"/>
    <property type="project" value="UniProtKB-KW"/>
</dbReference>
<dbReference type="InterPro" id="IPR045051">
    <property type="entry name" value="SBT"/>
</dbReference>
<dbReference type="RefSeq" id="XP_038972126.1">
    <property type="nucleotide sequence ID" value="XM_039116198.1"/>
</dbReference>
<proteinExistence type="inferred from homology"/>
<comment type="similarity">
    <text evidence="1 7">Belongs to the peptidase S8 family.</text>
</comment>
<dbReference type="PROSITE" id="PS00138">
    <property type="entry name" value="SUBTILASE_SER"/>
    <property type="match status" value="1"/>
</dbReference>
<dbReference type="InterPro" id="IPR015500">
    <property type="entry name" value="Peptidase_S8_subtilisin-rel"/>
</dbReference>
<feature type="active site" description="Charge relay system" evidence="6 7">
    <location>
        <position position="223"/>
    </location>
</feature>
<dbReference type="AlphaFoldDB" id="A0A8B8ZDD8"/>
<organism evidence="11 12">
    <name type="scientific">Phoenix dactylifera</name>
    <name type="common">Date palm</name>
    <dbReference type="NCBI Taxonomy" id="42345"/>
    <lineage>
        <taxon>Eukaryota</taxon>
        <taxon>Viridiplantae</taxon>
        <taxon>Streptophyta</taxon>
        <taxon>Embryophyta</taxon>
        <taxon>Tracheophyta</taxon>
        <taxon>Spermatophyta</taxon>
        <taxon>Magnoliopsida</taxon>
        <taxon>Liliopsida</taxon>
        <taxon>Arecaceae</taxon>
        <taxon>Coryphoideae</taxon>
        <taxon>Phoeniceae</taxon>
        <taxon>Phoenix</taxon>
    </lineage>
</organism>
<evidence type="ECO:0000256" key="6">
    <source>
        <dbReference type="PIRSR" id="PIRSR615500-1"/>
    </source>
</evidence>
<keyword evidence="11" id="KW-1185">Reference proteome</keyword>
<dbReference type="KEGG" id="pda:120104675"/>
<sequence length="787" mass="83579">MGSWIEILGYGGTVEEGVEDSHQWPRSHFFLLYTLLVASFLICCHCTEERKVHIVYMGEKPKGGFAAKSMHHSILEAALGSSSGAKESLVYSYGRSFNGFAARLTDKEATRIQEMDGVVSVLPNTIIKLHTTKSWDFMGLTLGGTVRFPSEGDVIVGLLDTGIWPESDSFSDKDMGPPPAKWKGICQGSNFTCNNKIIGGRYYNSEGIYASTDFKSPRDSEGHGTHTSSTAAGALVPDTSYFGLAFGTARGGVPKARIAMYKVCWSFGCASADILAAFDDAIADGVDILSVSLGGPPRPFFDDPIAIGSFHAMKNGILTANSAGNSGPDPRTVSNVAPWTITVAASSIDRKFIAKVALGNGQIFIGNSINRFALVGTYSLIYGGGAPNISAGASGDISKYCFPGSLNSYKTEHKIVLCDSISDGSGVLMAHGLGVIMSDSEYSDLAFSYPLPATVISVEDGAQILAYIQSTSNPFATILRGETIEDVMAPTVVSFSSRGPNTVVPDMLKPDLTAPGVDILAAWSPVAPPSVSEDDPLRVKYNVISGTSMSCPHVSGAAAYIKSAHPGWSPAAIKSALMTTATVMDPRKNADAEFAYGAGQIDPRQALTPGLIFDASEKDYVDFLCKQGYNTSTLRLVTGDSSTCPNTTTIGNAWGLNYPSFALSVIDGQRILGVFPRTVTNVGAPNSTYYASWAAPYPLTVSVTPSVLSFSSVGETKSFTVTVRGGAISQQFISGYIVWRDATHTVRMPLVVYTTLPPDDDEPMAARVRRSFDGSSRHHNNGILGAN</sequence>
<feature type="active site" description="Charge relay system" evidence="6 7">
    <location>
        <position position="160"/>
    </location>
</feature>
<evidence type="ECO:0000259" key="9">
    <source>
        <dbReference type="Pfam" id="PF05922"/>
    </source>
</evidence>
<dbReference type="Gene3D" id="3.40.50.200">
    <property type="entry name" value="Peptidase S8/S53 domain"/>
    <property type="match status" value="1"/>
</dbReference>
<dbReference type="Pfam" id="PF17766">
    <property type="entry name" value="fn3_6"/>
    <property type="match status" value="1"/>
</dbReference>
<protein>
    <submittedName>
        <fullName evidence="12">Cucumisin-like</fullName>
    </submittedName>
</protein>
<reference evidence="12" key="2">
    <citation type="submission" date="2025-08" db="UniProtKB">
        <authorList>
            <consortium name="RefSeq"/>
        </authorList>
    </citation>
    <scope>IDENTIFICATION</scope>
    <source>
        <tissue evidence="12">Young leaves</tissue>
    </source>
</reference>
<dbReference type="GO" id="GO:0004252">
    <property type="term" value="F:serine-type endopeptidase activity"/>
    <property type="evidence" value="ECO:0007669"/>
    <property type="project" value="UniProtKB-UniRule"/>
</dbReference>
<feature type="domain" description="Inhibitor I9" evidence="9">
    <location>
        <begin position="52"/>
        <end position="130"/>
    </location>
</feature>
<dbReference type="GeneID" id="120104675"/>
<dbReference type="Gene3D" id="3.50.30.30">
    <property type="match status" value="1"/>
</dbReference>
<dbReference type="FunFam" id="3.40.50.200:FF:000006">
    <property type="entry name" value="Subtilisin-like protease SBT1.5"/>
    <property type="match status" value="1"/>
</dbReference>
<dbReference type="PRINTS" id="PR00723">
    <property type="entry name" value="SUBTILISIN"/>
</dbReference>
<evidence type="ECO:0000259" key="8">
    <source>
        <dbReference type="Pfam" id="PF00082"/>
    </source>
</evidence>
<evidence type="ECO:0000256" key="2">
    <source>
        <dbReference type="ARBA" id="ARBA00022670"/>
    </source>
</evidence>
<keyword evidence="5 7" id="KW-0720">Serine protease</keyword>
<dbReference type="InterPro" id="IPR010259">
    <property type="entry name" value="S8pro/Inhibitor_I9"/>
</dbReference>
<evidence type="ECO:0000313" key="11">
    <source>
        <dbReference type="Proteomes" id="UP000228380"/>
    </source>
</evidence>
<feature type="active site" description="Charge relay system" evidence="6 7">
    <location>
        <position position="548"/>
    </location>
</feature>
<evidence type="ECO:0000256" key="4">
    <source>
        <dbReference type="ARBA" id="ARBA00022801"/>
    </source>
</evidence>
<evidence type="ECO:0000256" key="7">
    <source>
        <dbReference type="PROSITE-ProRule" id="PRU01240"/>
    </source>
</evidence>
<dbReference type="Gene3D" id="2.60.40.2310">
    <property type="match status" value="1"/>
</dbReference>
<dbReference type="Gene3D" id="3.30.70.80">
    <property type="entry name" value="Peptidase S8 propeptide/proteinase inhibitor I9"/>
    <property type="match status" value="1"/>
</dbReference>
<dbReference type="InterPro" id="IPR036852">
    <property type="entry name" value="Peptidase_S8/S53_dom_sf"/>
</dbReference>
<dbReference type="SUPFAM" id="SSF52743">
    <property type="entry name" value="Subtilisin-like"/>
    <property type="match status" value="1"/>
</dbReference>
<dbReference type="CDD" id="cd02120">
    <property type="entry name" value="PA_subtilisin_like"/>
    <property type="match status" value="1"/>
</dbReference>
<keyword evidence="3" id="KW-0732">Signal</keyword>
<feature type="domain" description="Peptidase S8/S53" evidence="8">
    <location>
        <begin position="153"/>
        <end position="599"/>
    </location>
</feature>
<dbReference type="InterPro" id="IPR023828">
    <property type="entry name" value="Peptidase_S8_Ser-AS"/>
</dbReference>
<dbReference type="InterPro" id="IPR041469">
    <property type="entry name" value="Subtilisin-like_FN3"/>
</dbReference>
<keyword evidence="4 7" id="KW-0378">Hydrolase</keyword>
<dbReference type="CDD" id="cd04852">
    <property type="entry name" value="Peptidases_S8_3"/>
    <property type="match status" value="1"/>
</dbReference>
<dbReference type="Pfam" id="PF05922">
    <property type="entry name" value="Inhibitor_I9"/>
    <property type="match status" value="1"/>
</dbReference>
<dbReference type="InterPro" id="IPR037045">
    <property type="entry name" value="S8pro/Inhibitor_I9_sf"/>
</dbReference>
<keyword evidence="2 7" id="KW-0645">Protease</keyword>
<dbReference type="InterPro" id="IPR034197">
    <property type="entry name" value="Peptidases_S8_3"/>
</dbReference>
<dbReference type="PANTHER" id="PTHR10795">
    <property type="entry name" value="PROPROTEIN CONVERTASE SUBTILISIN/KEXIN"/>
    <property type="match status" value="1"/>
</dbReference>
<evidence type="ECO:0000256" key="1">
    <source>
        <dbReference type="ARBA" id="ARBA00011073"/>
    </source>
</evidence>
<feature type="domain" description="Subtilisin-like protease fibronectin type-III" evidence="10">
    <location>
        <begin position="656"/>
        <end position="752"/>
    </location>
</feature>
<reference evidence="11" key="1">
    <citation type="journal article" date="2019" name="Nat. Commun.">
        <title>Genome-wide association mapping of date palm fruit traits.</title>
        <authorList>
            <person name="Hazzouri K.M."/>
            <person name="Gros-Balthazard M."/>
            <person name="Flowers J.M."/>
            <person name="Copetti D."/>
            <person name="Lemansour A."/>
            <person name="Lebrun M."/>
            <person name="Masmoudi K."/>
            <person name="Ferrand S."/>
            <person name="Dhar M.I."/>
            <person name="Fresquez Z.A."/>
            <person name="Rosas U."/>
            <person name="Zhang J."/>
            <person name="Talag J."/>
            <person name="Lee S."/>
            <person name="Kudrna D."/>
            <person name="Powell R.F."/>
            <person name="Leitch I.J."/>
            <person name="Krueger R.R."/>
            <person name="Wing R.A."/>
            <person name="Amiri K.M.A."/>
            <person name="Purugganan M.D."/>
        </authorList>
    </citation>
    <scope>NUCLEOTIDE SEQUENCE [LARGE SCALE GENOMIC DNA]</scope>
    <source>
        <strain evidence="11">cv. Khalas</strain>
    </source>
</reference>
<evidence type="ECO:0000256" key="3">
    <source>
        <dbReference type="ARBA" id="ARBA00022729"/>
    </source>
</evidence>
<accession>A0A8B8ZDD8</accession>
<name>A0A8B8ZDD8_PHODC</name>
<evidence type="ECO:0000313" key="12">
    <source>
        <dbReference type="RefSeq" id="XP_038972126.1"/>
    </source>
</evidence>